<protein>
    <recommendedName>
        <fullName evidence="3">Pyridine nucleotide-disulfide oxidoreductase domain-containing protein 2</fullName>
    </recommendedName>
</protein>
<evidence type="ECO:0000313" key="5">
    <source>
        <dbReference type="EMBL" id="GGP82108.1"/>
    </source>
</evidence>
<keyword evidence="6" id="KW-1185">Reference proteome</keyword>
<evidence type="ECO:0000313" key="6">
    <source>
        <dbReference type="Proteomes" id="UP000611554"/>
    </source>
</evidence>
<feature type="domain" description="Amine oxidase" evidence="4">
    <location>
        <begin position="17"/>
        <end position="288"/>
    </location>
</feature>
<proteinExistence type="predicted"/>
<dbReference type="InterPro" id="IPR036188">
    <property type="entry name" value="FAD/NAD-bd_sf"/>
</dbReference>
<sequence>MFRSRYDAVIVGGGHNGLVAAAYLARAGRRVLVLERLDHVGGLAVSARAFPGVDARLSRYSYLVSLLPSKIVSDLGLRLELRRRRYASYTPAGDTGLLVDHGDEARTAASFARVTGGEADLAAWRRFYALTGHVAGRVAPTLLHPLMDRRAMRDLVGEEAWRELFERPIGEVVDERFADDTVRGVVLTDALIGTFADPGDDGLLANRCLLYHVIGDGTGDWNVPVGGMGAVSGGLADAARSAGAEILTGAEVLAVDPSSGEVTFRDTGGEHAVRGTRVLANVPPAVLARLLGGDGSAPEGSQLKVNMVLSRLPRLRDAEVDPVAAFSGTFHINEGREQLARAYAEASAGRIPALPPAEVYCHSLTDPSILGADLRAAGAQTMTLFGLHMPARLFREDPAGAREAALRATLASVDSVLAEPIGDCLLRAPDGSPCLEVKTPVDLEDEAGLPGGHIFHRDLSWPYGEPGKWGVETAFERVLLCGAGARRGGGVSGIPGHNAAMAVLS</sequence>
<reference evidence="6" key="1">
    <citation type="journal article" date="2019" name="Int. J. Syst. Evol. Microbiol.">
        <title>The Global Catalogue of Microorganisms (GCM) 10K type strain sequencing project: providing services to taxonomists for standard genome sequencing and annotation.</title>
        <authorList>
            <consortium name="The Broad Institute Genomics Platform"/>
            <consortium name="The Broad Institute Genome Sequencing Center for Infectious Disease"/>
            <person name="Wu L."/>
            <person name="Ma J."/>
        </authorList>
    </citation>
    <scope>NUCLEOTIDE SEQUENCE [LARGE SCALE GENOMIC DNA]</scope>
    <source>
        <strain evidence="6">JCM 3115</strain>
    </source>
</reference>
<accession>A0ABQ2QHE4</accession>
<dbReference type="Gene3D" id="3.50.50.60">
    <property type="entry name" value="FAD/NAD(P)-binding domain"/>
    <property type="match status" value="2"/>
</dbReference>
<comment type="function">
    <text evidence="1">Probable oxidoreductase that may play a role as regulator of mitochondrial function.</text>
</comment>
<evidence type="ECO:0000256" key="3">
    <source>
        <dbReference type="ARBA" id="ARBA00040298"/>
    </source>
</evidence>
<organism evidence="5 6">
    <name type="scientific">Streptosporangium pseudovulgare</name>
    <dbReference type="NCBI Taxonomy" id="35765"/>
    <lineage>
        <taxon>Bacteria</taxon>
        <taxon>Bacillati</taxon>
        <taxon>Actinomycetota</taxon>
        <taxon>Actinomycetes</taxon>
        <taxon>Streptosporangiales</taxon>
        <taxon>Streptosporangiaceae</taxon>
        <taxon>Streptosporangium</taxon>
    </lineage>
</organism>
<dbReference type="PANTHER" id="PTHR10668">
    <property type="entry name" value="PHYTOENE DEHYDROGENASE"/>
    <property type="match status" value="1"/>
</dbReference>
<dbReference type="Proteomes" id="UP000611554">
    <property type="component" value="Unassembled WGS sequence"/>
</dbReference>
<evidence type="ECO:0000256" key="2">
    <source>
        <dbReference type="ARBA" id="ARBA00038825"/>
    </source>
</evidence>
<dbReference type="Pfam" id="PF01593">
    <property type="entry name" value="Amino_oxidase"/>
    <property type="match status" value="1"/>
</dbReference>
<dbReference type="EMBL" id="BMQJ01000002">
    <property type="protein sequence ID" value="GGP82108.1"/>
    <property type="molecule type" value="Genomic_DNA"/>
</dbReference>
<evidence type="ECO:0000256" key="1">
    <source>
        <dbReference type="ARBA" id="ARBA00037217"/>
    </source>
</evidence>
<gene>
    <name evidence="5" type="ORF">GCM10010140_08530</name>
</gene>
<comment type="caution">
    <text evidence="5">The sequence shown here is derived from an EMBL/GenBank/DDBJ whole genome shotgun (WGS) entry which is preliminary data.</text>
</comment>
<dbReference type="PANTHER" id="PTHR10668:SF103">
    <property type="entry name" value="PYRIDINE NUCLEOTIDE-DISULFIDE OXIDOREDUCTASE DOMAIN-CONTAINING PROTEIN 2"/>
    <property type="match status" value="1"/>
</dbReference>
<dbReference type="RefSeq" id="WP_189245146.1">
    <property type="nucleotide sequence ID" value="NZ_BMQJ01000002.1"/>
</dbReference>
<name>A0ABQ2QHE4_9ACTN</name>
<comment type="subunit">
    <text evidence="2">Interacts with COX5B; this interaction may contribute to localize PYROXD2 to the inner face of the inner mitochondrial membrane.</text>
</comment>
<dbReference type="InterPro" id="IPR002937">
    <property type="entry name" value="Amino_oxidase"/>
</dbReference>
<dbReference type="SUPFAM" id="SSF51905">
    <property type="entry name" value="FAD/NAD(P)-binding domain"/>
    <property type="match status" value="1"/>
</dbReference>
<evidence type="ECO:0000259" key="4">
    <source>
        <dbReference type="Pfam" id="PF01593"/>
    </source>
</evidence>